<dbReference type="RefSeq" id="WP_018145698.1">
    <property type="nucleotide sequence ID" value="NZ_CP011367.1"/>
</dbReference>
<protein>
    <submittedName>
        <fullName evidence="6">Membrane protein</fullName>
    </submittedName>
</protein>
<dbReference type="PANTHER" id="PTHR43066:SF11">
    <property type="entry name" value="PEPTIDASE S54 RHOMBOID DOMAIN-CONTAINING PROTEIN"/>
    <property type="match status" value="1"/>
</dbReference>
<dbReference type="InterPro" id="IPR035952">
    <property type="entry name" value="Rhomboid-like_sf"/>
</dbReference>
<organism evidence="6 7">
    <name type="scientific">Thioalkalivibrio versutus</name>
    <dbReference type="NCBI Taxonomy" id="106634"/>
    <lineage>
        <taxon>Bacteria</taxon>
        <taxon>Pseudomonadati</taxon>
        <taxon>Pseudomonadota</taxon>
        <taxon>Gammaproteobacteria</taxon>
        <taxon>Chromatiales</taxon>
        <taxon>Ectothiorhodospiraceae</taxon>
        <taxon>Thioalkalivibrio</taxon>
    </lineage>
</organism>
<keyword evidence="4" id="KW-0472">Membrane</keyword>
<name>A0A0G3G1D5_9GAMM</name>
<dbReference type="Pfam" id="PF01694">
    <property type="entry name" value="Rhomboid"/>
    <property type="match status" value="1"/>
</dbReference>
<evidence type="ECO:0000313" key="7">
    <source>
        <dbReference type="Proteomes" id="UP000064201"/>
    </source>
</evidence>
<keyword evidence="2" id="KW-0812">Transmembrane</keyword>
<dbReference type="GO" id="GO:0016020">
    <property type="term" value="C:membrane"/>
    <property type="evidence" value="ECO:0007669"/>
    <property type="project" value="UniProtKB-SubCell"/>
</dbReference>
<proteinExistence type="predicted"/>
<dbReference type="STRING" id="106634.TVD_06555"/>
<dbReference type="SMART" id="SM01160">
    <property type="entry name" value="DUF1751"/>
    <property type="match status" value="1"/>
</dbReference>
<keyword evidence="3" id="KW-1133">Transmembrane helix</keyword>
<dbReference type="InterPro" id="IPR022764">
    <property type="entry name" value="Peptidase_S54_rhomboid_dom"/>
</dbReference>
<dbReference type="PATRIC" id="fig|106634.4.peg.1340"/>
<sequence>MTHPDPRHPDFSMMPPVIGFLLIANVGLFLTMPWLGDWLITHFGLWPIGTPATVHQDGSWMRVPDFQLWQLVSYGFLHGGPVHLFVNLFAVWMLGVQIENAWGSRTFGTYFLVCVIGAGLVQLVITAHGNGDMIYPTIGASGGVFGVLLAFGMMFPNQRLFLIFLPIPIKAKYFVIGYGALELYLGISGTLAGIAHFAHLGGMAFGFLLIQYWRGRLPIRPRQRRFWW</sequence>
<evidence type="ECO:0000256" key="3">
    <source>
        <dbReference type="ARBA" id="ARBA00022989"/>
    </source>
</evidence>
<evidence type="ECO:0000256" key="1">
    <source>
        <dbReference type="ARBA" id="ARBA00004141"/>
    </source>
</evidence>
<gene>
    <name evidence="6" type="ORF">TVD_06555</name>
</gene>
<dbReference type="OrthoDB" id="9814037at2"/>
<evidence type="ECO:0000313" key="6">
    <source>
        <dbReference type="EMBL" id="AKJ95043.1"/>
    </source>
</evidence>
<dbReference type="GO" id="GO:0004252">
    <property type="term" value="F:serine-type endopeptidase activity"/>
    <property type="evidence" value="ECO:0007669"/>
    <property type="project" value="InterPro"/>
</dbReference>
<evidence type="ECO:0000256" key="2">
    <source>
        <dbReference type="ARBA" id="ARBA00022692"/>
    </source>
</evidence>
<keyword evidence="7" id="KW-1185">Reference proteome</keyword>
<dbReference type="AlphaFoldDB" id="A0A0G3G1D5"/>
<reference evidence="6 7" key="1">
    <citation type="submission" date="2015-04" db="EMBL/GenBank/DDBJ databases">
        <title>Complete Sequence for the Genome of the Thioalkalivibrio versutus D301.</title>
        <authorList>
            <person name="Mu T."/>
            <person name="Zhou J."/>
            <person name="Xu X."/>
        </authorList>
    </citation>
    <scope>NUCLEOTIDE SEQUENCE [LARGE SCALE GENOMIC DNA]</scope>
    <source>
        <strain evidence="6 7">D301</strain>
    </source>
</reference>
<accession>A0A0G3G1D5</accession>
<evidence type="ECO:0000259" key="5">
    <source>
        <dbReference type="Pfam" id="PF01694"/>
    </source>
</evidence>
<feature type="domain" description="Peptidase S54 rhomboid" evidence="5">
    <location>
        <begin position="66"/>
        <end position="210"/>
    </location>
</feature>
<dbReference type="Gene3D" id="1.20.1540.10">
    <property type="entry name" value="Rhomboid-like"/>
    <property type="match status" value="1"/>
</dbReference>
<dbReference type="EMBL" id="CP011367">
    <property type="protein sequence ID" value="AKJ95043.1"/>
    <property type="molecule type" value="Genomic_DNA"/>
</dbReference>
<dbReference type="SUPFAM" id="SSF144091">
    <property type="entry name" value="Rhomboid-like"/>
    <property type="match status" value="1"/>
</dbReference>
<dbReference type="PANTHER" id="PTHR43066">
    <property type="entry name" value="RHOMBOID-RELATED PROTEIN"/>
    <property type="match status" value="1"/>
</dbReference>
<evidence type="ECO:0000256" key="4">
    <source>
        <dbReference type="ARBA" id="ARBA00023136"/>
    </source>
</evidence>
<comment type="subcellular location">
    <subcellularLocation>
        <location evidence="1">Membrane</location>
        <topology evidence="1">Multi-pass membrane protein</topology>
    </subcellularLocation>
</comment>
<dbReference type="KEGG" id="tvr:TVD_06555"/>
<dbReference type="Proteomes" id="UP000064201">
    <property type="component" value="Chromosome"/>
</dbReference>